<dbReference type="Gramene" id="TVU25125">
    <property type="protein sequence ID" value="TVU25125"/>
    <property type="gene ID" value="EJB05_27606"/>
</dbReference>
<reference evidence="2 3" key="1">
    <citation type="journal article" date="2019" name="Sci. Rep.">
        <title>A high-quality genome of Eragrostis curvula grass provides insights into Poaceae evolution and supports new strategies to enhance forage quality.</title>
        <authorList>
            <person name="Carballo J."/>
            <person name="Santos B.A.C.M."/>
            <person name="Zappacosta D."/>
            <person name="Garbus I."/>
            <person name="Selva J.P."/>
            <person name="Gallo C.A."/>
            <person name="Diaz A."/>
            <person name="Albertini E."/>
            <person name="Caccamo M."/>
            <person name="Echenique V."/>
        </authorList>
    </citation>
    <scope>NUCLEOTIDE SEQUENCE [LARGE SCALE GENOMIC DNA]</scope>
    <source>
        <strain evidence="3">cv. Victoria</strain>
        <tissue evidence="2">Leaf</tissue>
    </source>
</reference>
<protein>
    <submittedName>
        <fullName evidence="2">Uncharacterized protein</fullName>
    </submittedName>
</protein>
<keyword evidence="3" id="KW-1185">Reference proteome</keyword>
<dbReference type="AlphaFoldDB" id="A0A5J9UNU1"/>
<sequence length="460" mass="48824">MAVLNKTEEEEEEETQLATSAMTITTKKRFELSNNLRSNARGTSAWIAVRRCLVGIYKLGSFRDWDAAENDGLGSEARAKAEEDTPVHALAGGGEALLGRAPAHLVEDEEHAGAGHVAVLSEDVACGAEPGLVKPQLGLGPVQDGRAAGVRHPEDGVPVGDAQRLERRLEQALDVRGDEVRHAFLQVEGEAHLAEVAQDGVVRVRHERLLGRHQLEQRPLAGGLVDGAGADHDRRRAVAEEGLADHGVDVGGGGPAEGDGGDLGAHDEHPCAAVVLGEVLGDAEHGAAGEAALVVEHDPVHRGPQAQELGGPEVGAGHVHAGGGAEDEVGDLGPRLAPLSQRLLRRLRAELGHLLHKDVVPHVERRRRVRGHVGVLLQELLRHSAWYTQFGGVAVPIASTVATPSARCAFLISSAVTLAAISSVPESKLIQGKQQQPSWWLLAQKKYFIQDSVSQSYSPY</sequence>
<feature type="compositionally biased region" description="Gly residues" evidence="1">
    <location>
        <begin position="249"/>
        <end position="263"/>
    </location>
</feature>
<dbReference type="Proteomes" id="UP000324897">
    <property type="component" value="Chromosome 2"/>
</dbReference>
<dbReference type="EMBL" id="RWGY01000013">
    <property type="protein sequence ID" value="TVU25125.1"/>
    <property type="molecule type" value="Genomic_DNA"/>
</dbReference>
<evidence type="ECO:0000313" key="3">
    <source>
        <dbReference type="Proteomes" id="UP000324897"/>
    </source>
</evidence>
<accession>A0A5J9UNU1</accession>
<feature type="non-terminal residue" evidence="2">
    <location>
        <position position="1"/>
    </location>
</feature>
<name>A0A5J9UNU1_9POAL</name>
<evidence type="ECO:0000256" key="1">
    <source>
        <dbReference type="SAM" id="MobiDB-lite"/>
    </source>
</evidence>
<comment type="caution">
    <text evidence="2">The sequence shown here is derived from an EMBL/GenBank/DDBJ whole genome shotgun (WGS) entry which is preliminary data.</text>
</comment>
<evidence type="ECO:0000313" key="2">
    <source>
        <dbReference type="EMBL" id="TVU25125.1"/>
    </source>
</evidence>
<feature type="region of interest" description="Disordered" evidence="1">
    <location>
        <begin position="242"/>
        <end position="266"/>
    </location>
</feature>
<gene>
    <name evidence="2" type="ORF">EJB05_27606</name>
</gene>
<dbReference type="OrthoDB" id="721050at2759"/>
<proteinExistence type="predicted"/>
<organism evidence="2 3">
    <name type="scientific">Eragrostis curvula</name>
    <name type="common">weeping love grass</name>
    <dbReference type="NCBI Taxonomy" id="38414"/>
    <lineage>
        <taxon>Eukaryota</taxon>
        <taxon>Viridiplantae</taxon>
        <taxon>Streptophyta</taxon>
        <taxon>Embryophyta</taxon>
        <taxon>Tracheophyta</taxon>
        <taxon>Spermatophyta</taxon>
        <taxon>Magnoliopsida</taxon>
        <taxon>Liliopsida</taxon>
        <taxon>Poales</taxon>
        <taxon>Poaceae</taxon>
        <taxon>PACMAD clade</taxon>
        <taxon>Chloridoideae</taxon>
        <taxon>Eragrostideae</taxon>
        <taxon>Eragrostidinae</taxon>
        <taxon>Eragrostis</taxon>
    </lineage>
</organism>